<feature type="binding site" evidence="9">
    <location>
        <position position="215"/>
    </location>
    <ligand>
        <name>substrate</name>
    </ligand>
</feature>
<dbReference type="Pfam" id="PF01370">
    <property type="entry name" value="Epimerase"/>
    <property type="match status" value="1"/>
</dbReference>
<dbReference type="InterPro" id="IPR036291">
    <property type="entry name" value="NAD(P)-bd_dom_sf"/>
</dbReference>
<reference evidence="12 14" key="2">
    <citation type="submission" date="2020-09" db="EMBL/GenBank/DDBJ databases">
        <title>Draft Genome Sequence of Aminobacter carboxidus type strain DSM 1086, a soil Gram-negative carboxydobacterium.</title>
        <authorList>
            <person name="Turrini P."/>
            <person name="Tescari M."/>
            <person name="Artuso I."/>
            <person name="Lugli G.A."/>
            <person name="Frangipani E."/>
            <person name="Ventura M."/>
            <person name="Visca P."/>
        </authorList>
    </citation>
    <scope>NUCLEOTIDE SEQUENCE [LARGE SCALE GENOMIC DNA]</scope>
    <source>
        <strain evidence="12 14">DSM 1086</strain>
    </source>
</reference>
<comment type="caution">
    <text evidence="11">The sequence shown here is derived from an EMBL/GenBank/DDBJ whole genome shotgun (WGS) entry which is preliminary data.</text>
</comment>
<feature type="binding site" evidence="9">
    <location>
        <position position="208"/>
    </location>
    <ligand>
        <name>substrate</name>
    </ligand>
</feature>
<evidence type="ECO:0000256" key="7">
    <source>
        <dbReference type="ARBA" id="ARBA00023268"/>
    </source>
</evidence>
<dbReference type="SUPFAM" id="SSF51735">
    <property type="entry name" value="NAD(P)-binding Rossmann-fold domains"/>
    <property type="match status" value="1"/>
</dbReference>
<dbReference type="GO" id="GO:0050577">
    <property type="term" value="F:GDP-L-fucose synthase activity"/>
    <property type="evidence" value="ECO:0007669"/>
    <property type="project" value="UniProtKB-UniRule"/>
</dbReference>
<evidence type="ECO:0000256" key="6">
    <source>
        <dbReference type="ARBA" id="ARBA00023235"/>
    </source>
</evidence>
<feature type="site" description="Important for catalytic activity" evidence="9">
    <location>
        <position position="113"/>
    </location>
</feature>
<feature type="binding site" evidence="9">
    <location>
        <begin position="111"/>
        <end position="114"/>
    </location>
    <ligand>
        <name>NADP(+)</name>
        <dbReference type="ChEBI" id="CHEBI:58349"/>
    </ligand>
</feature>
<dbReference type="InterPro" id="IPR001509">
    <property type="entry name" value="Epimerase_deHydtase"/>
</dbReference>
<dbReference type="GO" id="GO:0070401">
    <property type="term" value="F:NADP+ binding"/>
    <property type="evidence" value="ECO:0007669"/>
    <property type="project" value="UniProtKB-UniRule"/>
</dbReference>
<keyword evidence="7 9" id="KW-0511">Multifunctional enzyme</keyword>
<evidence type="ECO:0000313" key="14">
    <source>
        <dbReference type="Proteomes" id="UP000598227"/>
    </source>
</evidence>
<dbReference type="EMBL" id="JACZEP010000002">
    <property type="protein sequence ID" value="MBE1204965.1"/>
    <property type="molecule type" value="Genomic_DNA"/>
</dbReference>
<evidence type="ECO:0000313" key="13">
    <source>
        <dbReference type="Proteomes" id="UP000532373"/>
    </source>
</evidence>
<evidence type="ECO:0000256" key="1">
    <source>
        <dbReference type="ARBA" id="ARBA00004883"/>
    </source>
</evidence>
<gene>
    <name evidence="9" type="primary">fcl</name>
    <name evidence="11" type="ORF">HNQ96_005102</name>
    <name evidence="12" type="ORF">IHE39_11765</name>
</gene>
<evidence type="ECO:0000256" key="2">
    <source>
        <dbReference type="ARBA" id="ARBA00005959"/>
    </source>
</evidence>
<comment type="pathway">
    <text evidence="1 9">Nucleotide-sugar biosynthesis; GDP-L-fucose biosynthesis via de novo pathway; GDP-L-fucose from GDP-alpha-D-mannose: step 2/2.</text>
</comment>
<dbReference type="CDD" id="cd05239">
    <property type="entry name" value="GDP_FS_SDR_e"/>
    <property type="match status" value="1"/>
</dbReference>
<evidence type="ECO:0000256" key="8">
    <source>
        <dbReference type="ARBA" id="ARBA00051935"/>
    </source>
</evidence>
<dbReference type="PANTHER" id="PTHR43238">
    <property type="entry name" value="GDP-L-FUCOSE SYNTHASE"/>
    <property type="match status" value="1"/>
</dbReference>
<dbReference type="InterPro" id="IPR028614">
    <property type="entry name" value="GDP_fucose/colitose_synth"/>
</dbReference>
<keyword evidence="6 9" id="KW-0413">Isomerase</keyword>
<evidence type="ECO:0000256" key="5">
    <source>
        <dbReference type="ARBA" id="ARBA00023002"/>
    </source>
</evidence>
<dbReference type="Proteomes" id="UP000532373">
    <property type="component" value="Unassembled WGS sequence"/>
</dbReference>
<dbReference type="FunFam" id="3.40.50.720:FF:000101">
    <property type="entry name" value="GDP-L-fucose synthase"/>
    <property type="match status" value="1"/>
</dbReference>
<feature type="binding site" evidence="9">
    <location>
        <position position="185"/>
    </location>
    <ligand>
        <name>NADP(+)</name>
        <dbReference type="ChEBI" id="CHEBI:58349"/>
    </ligand>
</feature>
<dbReference type="Gene3D" id="3.40.50.720">
    <property type="entry name" value="NAD(P)-binding Rossmann-like Domain"/>
    <property type="match status" value="1"/>
</dbReference>
<keyword evidence="14" id="KW-1185">Reference proteome</keyword>
<sequence>MADLLYPLAGKRVWVAGHRGMVGAALVRRLAQEDCEVVTAGRDSVDLTRQAEVEAWLADTRPQAVLLAAAKVGGILANATYPAAFLYENLAIETNIIHASHKVGVEKLLFLGSSCIYPKFAAQPITEDALLTGALEPTNEWYAIAKIAGLKLAEAYRKQHGVDFISAMPTNLYGPGDNFDLTSSHVLPALIRKAHEARLSGATELTIWGSGTPRREFLHVDDAADALVFLLKSYSGDQHVNVGSGTDVTILELAETVARVIGFAGRIALDTSKPDGTPRKLMSGDKLARLGWQPRIELESGIRATYDWFIDNKL</sequence>
<protein>
    <recommendedName>
        <fullName evidence="3 9">GDP-L-fucose synthase</fullName>
        <ecNumber evidence="3 9">1.1.1.271</ecNumber>
    </recommendedName>
    <alternativeName>
        <fullName evidence="9">GDP-4-keto-6-deoxy-D-mannose-3,5-epimerase-4-reductase</fullName>
    </alternativeName>
</protein>
<organism evidence="11 13">
    <name type="scientific">Aminobacter carboxidus</name>
    <dbReference type="NCBI Taxonomy" id="376165"/>
    <lineage>
        <taxon>Bacteria</taxon>
        <taxon>Pseudomonadati</taxon>
        <taxon>Pseudomonadota</taxon>
        <taxon>Alphaproteobacteria</taxon>
        <taxon>Hyphomicrobiales</taxon>
        <taxon>Phyllobacteriaceae</taxon>
        <taxon>Aminobacter</taxon>
    </lineage>
</organism>
<dbReference type="Gene3D" id="3.90.25.10">
    <property type="entry name" value="UDP-galactose 4-epimerase, domain 1"/>
    <property type="match status" value="1"/>
</dbReference>
<keyword evidence="5 9" id="KW-0560">Oxidoreductase</keyword>
<reference evidence="11 13" key="1">
    <citation type="submission" date="2020-08" db="EMBL/GenBank/DDBJ databases">
        <title>Genomic Encyclopedia of Type Strains, Phase IV (KMG-IV): sequencing the most valuable type-strain genomes for metagenomic binning, comparative biology and taxonomic classification.</title>
        <authorList>
            <person name="Goeker M."/>
        </authorList>
    </citation>
    <scope>NUCLEOTIDE SEQUENCE [LARGE SCALE GENOMIC DNA]</scope>
    <source>
        <strain evidence="11 13">DSM 17454</strain>
    </source>
</reference>
<evidence type="ECO:0000313" key="11">
    <source>
        <dbReference type="EMBL" id="MBB6469213.1"/>
    </source>
</evidence>
<accession>A0A8E1WJP8</accession>
<feature type="domain" description="NAD-dependent epimerase/dehydratase" evidence="10">
    <location>
        <begin position="14"/>
        <end position="243"/>
    </location>
</feature>
<evidence type="ECO:0000256" key="3">
    <source>
        <dbReference type="ARBA" id="ARBA00012371"/>
    </source>
</evidence>
<feature type="active site" description="Proton donor/acceptor" evidence="9">
    <location>
        <position position="142"/>
    </location>
</feature>
<evidence type="ECO:0000256" key="9">
    <source>
        <dbReference type="HAMAP-Rule" id="MF_00956"/>
    </source>
</evidence>
<comment type="similarity">
    <text evidence="2 9">Belongs to the NAD(P)-dependent epimerase/dehydratase family. Fucose synthase subfamily.</text>
</comment>
<evidence type="ECO:0000256" key="4">
    <source>
        <dbReference type="ARBA" id="ARBA00022857"/>
    </source>
</evidence>
<dbReference type="HAMAP" id="MF_00956">
    <property type="entry name" value="GDP_fucose_synth"/>
    <property type="match status" value="1"/>
</dbReference>
<feature type="binding site" evidence="9">
    <location>
        <position position="275"/>
    </location>
    <ligand>
        <name>substrate</name>
    </ligand>
</feature>
<dbReference type="UniPathway" id="UPA00128">
    <property type="reaction ID" value="UER00191"/>
</dbReference>
<dbReference type="EMBL" id="JACHGI010000015">
    <property type="protein sequence ID" value="MBB6469213.1"/>
    <property type="molecule type" value="Genomic_DNA"/>
</dbReference>
<comment type="catalytic activity">
    <reaction evidence="8 9">
        <text>GDP-beta-L-fucose + NADP(+) = GDP-4-dehydro-alpha-D-rhamnose + NADPH + H(+)</text>
        <dbReference type="Rhea" id="RHEA:18885"/>
        <dbReference type="ChEBI" id="CHEBI:15378"/>
        <dbReference type="ChEBI" id="CHEBI:57273"/>
        <dbReference type="ChEBI" id="CHEBI:57783"/>
        <dbReference type="ChEBI" id="CHEBI:57964"/>
        <dbReference type="ChEBI" id="CHEBI:58349"/>
        <dbReference type="EC" id="1.1.1.271"/>
    </reaction>
</comment>
<feature type="binding site" evidence="9">
    <location>
        <position position="193"/>
    </location>
    <ligand>
        <name>substrate</name>
    </ligand>
</feature>
<feature type="binding site" evidence="9">
    <location>
        <position position="146"/>
    </location>
    <ligand>
        <name>NADP(+)</name>
        <dbReference type="ChEBI" id="CHEBI:58349"/>
    </ligand>
</feature>
<dbReference type="RefSeq" id="WP_184772407.1">
    <property type="nucleotide sequence ID" value="NZ_JACHGI010000015.1"/>
</dbReference>
<proteinExistence type="inferred from homology"/>
<dbReference type="AlphaFoldDB" id="A0A8E1WJP8"/>
<feature type="binding site" evidence="9">
    <location>
        <begin position="169"/>
        <end position="172"/>
    </location>
    <ligand>
        <name>NADP(+)</name>
        <dbReference type="ChEBI" id="CHEBI:58349"/>
    </ligand>
</feature>
<feature type="site" description="Important for catalytic activity" evidence="9">
    <location>
        <position position="115"/>
    </location>
</feature>
<evidence type="ECO:0000259" key="10">
    <source>
        <dbReference type="Pfam" id="PF01370"/>
    </source>
</evidence>
<name>A0A8E1WJP8_9HYPH</name>
<comment type="function">
    <text evidence="9">Catalyzes the two-step NADP-dependent conversion of GDP-4-dehydro-6-deoxy-D-mannose to GDP-fucose, involving an epimerase and a reductase reaction.</text>
</comment>
<dbReference type="EC" id="1.1.1.271" evidence="3 9"/>
<dbReference type="GO" id="GO:0042351">
    <property type="term" value="P:'de novo' GDP-L-fucose biosynthetic process"/>
    <property type="evidence" value="ECO:0007669"/>
    <property type="project" value="UniProtKB-UniRule"/>
</dbReference>
<keyword evidence="4 9" id="KW-0521">NADP</keyword>
<feature type="binding site" evidence="9">
    <location>
        <begin position="17"/>
        <end position="23"/>
    </location>
    <ligand>
        <name>NADP(+)</name>
        <dbReference type="ChEBI" id="CHEBI:58349"/>
    </ligand>
</feature>
<dbReference type="Proteomes" id="UP000598227">
    <property type="component" value="Unassembled WGS sequence"/>
</dbReference>
<dbReference type="GO" id="GO:0016853">
    <property type="term" value="F:isomerase activity"/>
    <property type="evidence" value="ECO:0007669"/>
    <property type="project" value="UniProtKB-KW"/>
</dbReference>
<dbReference type="PANTHER" id="PTHR43238:SF1">
    <property type="entry name" value="GDP-L-FUCOSE SYNTHASE"/>
    <property type="match status" value="1"/>
</dbReference>
<evidence type="ECO:0000313" key="12">
    <source>
        <dbReference type="EMBL" id="MBE1204965.1"/>
    </source>
</evidence>